<reference evidence="6 7" key="1">
    <citation type="journal article" date="2013" name="BMC Genomics">
        <title>Comparative analysis of genome sequences from four strains of the Buchnera aphidicola Mp endosymbion of the green peach aphid, Myzus persicae.</title>
        <authorList>
            <person name="Jiang Z."/>
            <person name="Jones D.H."/>
            <person name="Khuri S."/>
            <person name="Tsinoremas N.F."/>
            <person name="Wyss T."/>
            <person name="Jander G."/>
            <person name="Wilson A.C."/>
        </authorList>
    </citation>
    <scope>NUCLEOTIDE SEQUENCE [LARGE SCALE GENOMIC DNA]</scope>
    <source>
        <strain evidence="7">str. USDA (Myzus persicae)</strain>
    </source>
</reference>
<feature type="domain" description="Outer membrane lipoprotein BamD-like" evidence="5">
    <location>
        <begin position="42"/>
        <end position="242"/>
    </location>
</feature>
<evidence type="ECO:0000256" key="4">
    <source>
        <dbReference type="HAMAP-Rule" id="MF_00922"/>
    </source>
</evidence>
<dbReference type="InterPro" id="IPR011990">
    <property type="entry name" value="TPR-like_helical_dom_sf"/>
</dbReference>
<dbReference type="GO" id="GO:0009279">
    <property type="term" value="C:cell outer membrane"/>
    <property type="evidence" value="ECO:0007669"/>
    <property type="project" value="UniProtKB-SubCell"/>
</dbReference>
<name>W0P3G5_BUCMP</name>
<dbReference type="PATRIC" id="fig|1009856.3.peg.394"/>
<comment type="subunit">
    <text evidence="4">Part of the Bam complex, which is composed of the outer membrane protein BamA, and four lipoproteins BamB, BamC, BamD and BamE.</text>
</comment>
<dbReference type="Gene3D" id="1.25.40.10">
    <property type="entry name" value="Tetratricopeptide repeat domain"/>
    <property type="match status" value="1"/>
</dbReference>
<dbReference type="RefSeq" id="WP_044006140.1">
    <property type="nucleotide sequence ID" value="NZ_CP002697.1"/>
</dbReference>
<comment type="subcellular location">
    <subcellularLocation>
        <location evidence="4">Cell outer membrane</location>
    </subcellularLocation>
</comment>
<evidence type="ECO:0000256" key="2">
    <source>
        <dbReference type="ARBA" id="ARBA00023136"/>
    </source>
</evidence>
<dbReference type="InterPro" id="IPR039565">
    <property type="entry name" value="BamD-like"/>
</dbReference>
<evidence type="ECO:0000256" key="1">
    <source>
        <dbReference type="ARBA" id="ARBA00022729"/>
    </source>
</evidence>
<dbReference type="CDD" id="cd15830">
    <property type="entry name" value="BamD"/>
    <property type="match status" value="1"/>
</dbReference>
<comment type="similarity">
    <text evidence="4">Belongs to the BamD family.</text>
</comment>
<dbReference type="HOGENOM" id="CLU_065982_0_2_6"/>
<evidence type="ECO:0000259" key="5">
    <source>
        <dbReference type="Pfam" id="PF13525"/>
    </source>
</evidence>
<keyword evidence="3 4" id="KW-0998">Cell outer membrane</keyword>
<comment type="function">
    <text evidence="4">Part of the outer membrane protein assembly complex, which is involved in assembly and insertion of beta-barrel proteins into the outer membrane. Constitutes, with BamA, the core component of the assembly machinery.</text>
</comment>
<accession>W0P3G5</accession>
<dbReference type="GO" id="GO:0051205">
    <property type="term" value="P:protein insertion into membrane"/>
    <property type="evidence" value="ECO:0007669"/>
    <property type="project" value="UniProtKB-UniRule"/>
</dbReference>
<dbReference type="HAMAP" id="MF_00922">
    <property type="entry name" value="OM_assembly_BamD"/>
    <property type="match status" value="1"/>
</dbReference>
<evidence type="ECO:0000313" key="7">
    <source>
        <dbReference type="Proteomes" id="UP000019087"/>
    </source>
</evidence>
<evidence type="ECO:0000313" key="6">
    <source>
        <dbReference type="EMBL" id="AHG59987.1"/>
    </source>
</evidence>
<dbReference type="KEGG" id="bapu:BUMPUSDA_CDS00195"/>
<organism evidence="6 7">
    <name type="scientific">Buchnera aphidicola str. USDA</name>
    <name type="common">Myzus persicae</name>
    <dbReference type="NCBI Taxonomy" id="1009856"/>
    <lineage>
        <taxon>Bacteria</taxon>
        <taxon>Pseudomonadati</taxon>
        <taxon>Pseudomonadota</taxon>
        <taxon>Gammaproteobacteria</taxon>
        <taxon>Enterobacterales</taxon>
        <taxon>Erwiniaceae</taxon>
        <taxon>Buchnera</taxon>
    </lineage>
</organism>
<dbReference type="EMBL" id="CP002697">
    <property type="protein sequence ID" value="AHG59987.1"/>
    <property type="molecule type" value="Genomic_DNA"/>
</dbReference>
<dbReference type="GO" id="GO:0043165">
    <property type="term" value="P:Gram-negative-bacterium-type cell outer membrane assembly"/>
    <property type="evidence" value="ECO:0007669"/>
    <property type="project" value="UniProtKB-UniRule"/>
</dbReference>
<dbReference type="Proteomes" id="UP000019087">
    <property type="component" value="Chromosome"/>
</dbReference>
<protein>
    <recommendedName>
        <fullName evidence="4">Outer membrane protein assembly factor BamD</fullName>
    </recommendedName>
</protein>
<keyword evidence="2 4" id="KW-0472">Membrane</keyword>
<gene>
    <name evidence="6" type="primary">yfio</name>
    <name evidence="4" type="synonym">bamD</name>
    <name evidence="6" type="ORF">BUMPUSDA_CDS00195</name>
</gene>
<dbReference type="InterPro" id="IPR017689">
    <property type="entry name" value="BamD"/>
</dbReference>
<evidence type="ECO:0000256" key="3">
    <source>
        <dbReference type="ARBA" id="ARBA00023237"/>
    </source>
</evidence>
<proteinExistence type="inferred from homology"/>
<dbReference type="AlphaFoldDB" id="W0P3G5"/>
<dbReference type="NCBIfam" id="TIGR03302">
    <property type="entry name" value="OM_YfiO"/>
    <property type="match status" value="1"/>
</dbReference>
<sequence>MNFNKKFQIKKNNIICIFLIICLNFTVCCKSSNNDFFIKTYNVYKKAQKKLKEKNFNDAIFILEKLKKNHMTYFIHDKIQINLIYAYYKNCNFNTAQKNIEEFLRIYPNHPNMDYIIYMQCLIKMAMDKNIFFQEWLINYHKNDTYYAISAFFELKNFIYQYPKSFYVINAKKHLIYLKYRLSEHDLKILKFYFLHKEYVAVVNRGEEMIQKYSETPAARKALVYMKKSYIALRIFQTAEKISKIISLNKI</sequence>
<dbReference type="Pfam" id="PF13525">
    <property type="entry name" value="YfiO"/>
    <property type="match status" value="1"/>
</dbReference>
<keyword evidence="1 4" id="KW-0732">Signal</keyword>